<feature type="compositionally biased region" description="Polar residues" evidence="6">
    <location>
        <begin position="339"/>
        <end position="361"/>
    </location>
</feature>
<keyword evidence="8" id="KW-1185">Reference proteome</keyword>
<dbReference type="Gene3D" id="1.25.40.10">
    <property type="entry name" value="Tetratricopeptide repeat domain"/>
    <property type="match status" value="4"/>
</dbReference>
<dbReference type="PANTHER" id="PTHR47447">
    <property type="entry name" value="OS03G0856100 PROTEIN"/>
    <property type="match status" value="1"/>
</dbReference>
<feature type="repeat" description="PPR" evidence="5">
    <location>
        <begin position="558"/>
        <end position="592"/>
    </location>
</feature>
<feature type="region of interest" description="Disordered" evidence="6">
    <location>
        <begin position="333"/>
        <end position="361"/>
    </location>
</feature>
<gene>
    <name evidence="7" type="ORF">M427DRAFT_276802</name>
</gene>
<evidence type="ECO:0008006" key="9">
    <source>
        <dbReference type="Google" id="ProtNLM"/>
    </source>
</evidence>
<evidence type="ECO:0000313" key="8">
    <source>
        <dbReference type="Proteomes" id="UP000070544"/>
    </source>
</evidence>
<dbReference type="Pfam" id="PF13812">
    <property type="entry name" value="PPR_3"/>
    <property type="match status" value="1"/>
</dbReference>
<dbReference type="Pfam" id="PF01535">
    <property type="entry name" value="PPR"/>
    <property type="match status" value="2"/>
</dbReference>
<protein>
    <recommendedName>
        <fullName evidence="9">Pentacotripeptide-repeat region of PRORP domain-containing protein</fullName>
    </recommendedName>
</protein>
<evidence type="ECO:0000256" key="6">
    <source>
        <dbReference type="SAM" id="MobiDB-lite"/>
    </source>
</evidence>
<name>A0A139AY74_GONPJ</name>
<organism evidence="7 8">
    <name type="scientific">Gonapodya prolifera (strain JEL478)</name>
    <name type="common">Monoblepharis prolifera</name>
    <dbReference type="NCBI Taxonomy" id="1344416"/>
    <lineage>
        <taxon>Eukaryota</taxon>
        <taxon>Fungi</taxon>
        <taxon>Fungi incertae sedis</taxon>
        <taxon>Chytridiomycota</taxon>
        <taxon>Chytridiomycota incertae sedis</taxon>
        <taxon>Monoblepharidomycetes</taxon>
        <taxon>Monoblepharidales</taxon>
        <taxon>Gonapodyaceae</taxon>
        <taxon>Gonapodya</taxon>
    </lineage>
</organism>
<accession>A0A139AY74</accession>
<sequence length="710" mass="79143">MVLEVTKPEDLLKLLTAAAQQRFGFDHLIALTCAHPAATPIDILKAHNVAINGHARRGDGHRLHYYLRQLRSHGIQPDVATHDSIVLLHCVQGRMDLAERVLERMRNPKPAESTYSVIIRGYARCGDFEAVRVWSDKLVASGLTNGVLPVQLYATFISTYGFRGRLADARNAFAEAQARGVVNVALVAAWISVLGRSERVAEAEGVFREWKELSRTQRNAAGERSSQVKETPEAWTALIRARSSHPTRSKELWDEMLEEGVIPDSFAVYALVEHFVNVVTLKRSSDFAAARALVDRVLRLAHDMKQKYPEVVLDYFTFSPAFAWLVPPPPKTVERDMQSDTQAPSEFPVQQSAEVTETDMESVSTETVGLRRIQPTKAILSLVDSLSSSLSAIHPRFRSSPALMNSLAWRFAQSGDPRTAWVWVTKARELGNRSNAATYEEIIRAFLSLSPSKGGLSSVISLIQEMRRAGIQIADIELSQELLGKFLESGMVEDAVETLLQTEWKTHDTNGGAPEGTLPDALLPHLNHLLTLIPEHAASDPSRALRLITLLAPHIRHPDPCYPTVMDALSQAGQGFEAVRLWMQMRGRNIRPSRWSAEALMRAVRTESEIDIARAFVVEVREGKWATGADPIVWDLGLAQLYLQALGTCGTVEETIRVLLDIHDWASLTEEVYMSTVDHMRRHGRITDAREIEDFLEECAPEAIPMHASH</sequence>
<dbReference type="PANTHER" id="PTHR47447:SF17">
    <property type="entry name" value="OS12G0638900 PROTEIN"/>
    <property type="match status" value="1"/>
</dbReference>
<dbReference type="AlphaFoldDB" id="A0A139AY74"/>
<dbReference type="InterPro" id="IPR011990">
    <property type="entry name" value="TPR-like_helical_dom_sf"/>
</dbReference>
<dbReference type="OrthoDB" id="185373at2759"/>
<dbReference type="EMBL" id="KQ965732">
    <property type="protein sequence ID" value="KXS21701.1"/>
    <property type="molecule type" value="Genomic_DNA"/>
</dbReference>
<evidence type="ECO:0000256" key="4">
    <source>
        <dbReference type="ARBA" id="ARBA00044511"/>
    </source>
</evidence>
<proteinExistence type="inferred from homology"/>
<dbReference type="PROSITE" id="PS51375">
    <property type="entry name" value="PPR"/>
    <property type="match status" value="1"/>
</dbReference>
<comment type="function">
    <text evidence="3">Regulates mitochondrial small subunit maturation by controlling 15S rRNA 5'-end processing. Localizes to the 5' precursor of the 15S rRNA in a position that is subsequently occupied by mS47 in the mature yeast mtSSU. Uses structure and sequence-specific RNA recognition, binding to a single-stranded region of the precursor and specifically recognizing bases -6 to -1. The exchange of Ccm1 for mS47 is coupled to the irreversible removal of precursor rRNA that is accompanied by conformational changes of the mitoribosomal proteins uS5m and mS26. These conformational changes signal completion of 5'-end rRNA processing through protection of the mature 5'-end of the 15S rRNA and stabilization of mS47. The removal of the 5' precursor together with the dissociation of Ccm1 may be catalyzed by the 5'-3' exoribonuclease Pet127. Involved in the specific removal of group I introns in mitochondrial encoded transcripts.</text>
</comment>
<evidence type="ECO:0000256" key="5">
    <source>
        <dbReference type="PROSITE-ProRule" id="PRU00708"/>
    </source>
</evidence>
<reference evidence="7 8" key="1">
    <citation type="journal article" date="2015" name="Genome Biol. Evol.">
        <title>Phylogenomic analyses indicate that early fungi evolved digesting cell walls of algal ancestors of land plants.</title>
        <authorList>
            <person name="Chang Y."/>
            <person name="Wang S."/>
            <person name="Sekimoto S."/>
            <person name="Aerts A.L."/>
            <person name="Choi C."/>
            <person name="Clum A."/>
            <person name="LaButti K.M."/>
            <person name="Lindquist E.A."/>
            <person name="Yee Ngan C."/>
            <person name="Ohm R.A."/>
            <person name="Salamov A.A."/>
            <person name="Grigoriev I.V."/>
            <person name="Spatafora J.W."/>
            <person name="Berbee M.L."/>
        </authorList>
    </citation>
    <scope>NUCLEOTIDE SEQUENCE [LARGE SCALE GENOMIC DNA]</scope>
    <source>
        <strain evidence="7 8">JEL478</strain>
    </source>
</reference>
<keyword evidence="2" id="KW-0677">Repeat</keyword>
<evidence type="ECO:0000256" key="3">
    <source>
        <dbReference type="ARBA" id="ARBA00044493"/>
    </source>
</evidence>
<dbReference type="Proteomes" id="UP000070544">
    <property type="component" value="Unassembled WGS sequence"/>
</dbReference>
<dbReference type="NCBIfam" id="TIGR00756">
    <property type="entry name" value="PPR"/>
    <property type="match status" value="1"/>
</dbReference>
<evidence type="ECO:0000256" key="1">
    <source>
        <dbReference type="ARBA" id="ARBA00006192"/>
    </source>
</evidence>
<dbReference type="STRING" id="1344416.A0A139AY74"/>
<dbReference type="InterPro" id="IPR002885">
    <property type="entry name" value="PPR_rpt"/>
</dbReference>
<comment type="subunit">
    <text evidence="4">Binds to mitochondrial small subunit 15S rRNA.</text>
</comment>
<comment type="similarity">
    <text evidence="1">Belongs to the CCM1 family.</text>
</comment>
<evidence type="ECO:0000313" key="7">
    <source>
        <dbReference type="EMBL" id="KXS21701.1"/>
    </source>
</evidence>
<evidence type="ECO:0000256" key="2">
    <source>
        <dbReference type="ARBA" id="ARBA00022737"/>
    </source>
</evidence>